<dbReference type="AlphaFoldDB" id="A0A0V8JJ18"/>
<reference evidence="1 2" key="1">
    <citation type="submission" date="2015-11" db="EMBL/GenBank/DDBJ databases">
        <title>Bacillus caseinolyticus sp nov.</title>
        <authorList>
            <person name="Dastager S.G."/>
            <person name="Mawlankar R."/>
        </authorList>
    </citation>
    <scope>NUCLEOTIDE SEQUENCE [LARGE SCALE GENOMIC DNA]</scope>
    <source>
        <strain evidence="1 2">SGD-V-76</strain>
    </source>
</reference>
<evidence type="ECO:0000313" key="1">
    <source>
        <dbReference type="EMBL" id="KSU87038.1"/>
    </source>
</evidence>
<accession>A0A0V8JJ18</accession>
<organism evidence="1 2">
    <name type="scientific">Priestia veravalensis</name>
    <dbReference type="NCBI Taxonomy" id="1414648"/>
    <lineage>
        <taxon>Bacteria</taxon>
        <taxon>Bacillati</taxon>
        <taxon>Bacillota</taxon>
        <taxon>Bacilli</taxon>
        <taxon>Bacillales</taxon>
        <taxon>Bacillaceae</taxon>
        <taxon>Priestia</taxon>
    </lineage>
</organism>
<dbReference type="PROSITE" id="PS51257">
    <property type="entry name" value="PROKAR_LIPOPROTEIN"/>
    <property type="match status" value="1"/>
</dbReference>
<comment type="caution">
    <text evidence="1">The sequence shown here is derived from an EMBL/GenBank/DDBJ whole genome shotgun (WGS) entry which is preliminary data.</text>
</comment>
<dbReference type="EMBL" id="LNQP01000056">
    <property type="protein sequence ID" value="KSU87038.1"/>
    <property type="molecule type" value="Genomic_DNA"/>
</dbReference>
<sequence length="180" mass="20137">MKEAETPGVSAFYFPSCFFCSCSLRASYVVVDNDFVKQGVTFENPNAYANLTKDLQEKAKNGDYRERLTEYINLNDGLSLLNRHFPELGKVVVMWDKRKESVNMTDTLSGNVLRSDTIRSTLIDKFGSDVGNFLADQLGDVADEADEVMTSSVNEGLQSQNASLNSKLFLFKNPLPLLRL</sequence>
<evidence type="ECO:0000313" key="2">
    <source>
        <dbReference type="Proteomes" id="UP000053681"/>
    </source>
</evidence>
<proteinExistence type="predicted"/>
<keyword evidence="2" id="KW-1185">Reference proteome</keyword>
<dbReference type="Proteomes" id="UP000053681">
    <property type="component" value="Unassembled WGS sequence"/>
</dbReference>
<protein>
    <submittedName>
        <fullName evidence="1">Uncharacterized protein</fullName>
    </submittedName>
</protein>
<gene>
    <name evidence="1" type="ORF">AS180_15390</name>
</gene>
<name>A0A0V8JJ18_9BACI</name>